<dbReference type="InterPro" id="IPR027417">
    <property type="entry name" value="P-loop_NTPase"/>
</dbReference>
<dbReference type="InterPro" id="IPR015760">
    <property type="entry name" value="TIF_IF2"/>
</dbReference>
<dbReference type="InterPro" id="IPR000178">
    <property type="entry name" value="TF_IF2_bacterial-like"/>
</dbReference>
<dbReference type="Pfam" id="PF00009">
    <property type="entry name" value="GTP_EFTU"/>
    <property type="match status" value="1"/>
</dbReference>
<protein>
    <recommendedName>
        <fullName evidence="10">Translation initiation factor IF-2, mitochondrial</fullName>
    </recommendedName>
</protein>
<keyword evidence="6" id="KW-0809">Transit peptide</keyword>
<comment type="subcellular location">
    <subcellularLocation>
        <location evidence="1">Mitochondrion</location>
    </subcellularLocation>
</comment>
<feature type="region of interest" description="Disordered" evidence="11">
    <location>
        <begin position="320"/>
        <end position="511"/>
    </location>
</feature>
<feature type="compositionally biased region" description="Basic and acidic residues" evidence="11">
    <location>
        <begin position="161"/>
        <end position="180"/>
    </location>
</feature>
<evidence type="ECO:0000256" key="11">
    <source>
        <dbReference type="SAM" id="MobiDB-lite"/>
    </source>
</evidence>
<comment type="caution">
    <text evidence="13">The sequence shown here is derived from an EMBL/GenBank/DDBJ whole genome shotgun (WGS) entry which is preliminary data.</text>
</comment>
<dbReference type="Pfam" id="PF22042">
    <property type="entry name" value="EF-G_D2"/>
    <property type="match status" value="1"/>
</dbReference>
<reference evidence="13 14" key="1">
    <citation type="submission" date="2023-01" db="EMBL/GenBank/DDBJ databases">
        <title>Analysis of 21 Apiospora genomes using comparative genomics revels a genus with tremendous synthesis potential of carbohydrate active enzymes and secondary metabolites.</title>
        <authorList>
            <person name="Sorensen T."/>
        </authorList>
    </citation>
    <scope>NUCLEOTIDE SEQUENCE [LARGE SCALE GENOMIC DNA]</scope>
    <source>
        <strain evidence="13 14">CBS 20057</strain>
    </source>
</reference>
<comment type="function">
    <text evidence="9">One of the essential components for the initiation of protein synthesis. Protects formylmethionyl-tRNA from spontaneous hydrolysis and promotes its binding to the 30S ribosomal subunits. Also involved in the hydrolysis of GTP during the formation of the 70S ribosomal complex.</text>
</comment>
<dbReference type="CDD" id="cd03692">
    <property type="entry name" value="mtIF2_IVc"/>
    <property type="match status" value="1"/>
</dbReference>
<feature type="compositionally biased region" description="Low complexity" evidence="11">
    <location>
        <begin position="371"/>
        <end position="386"/>
    </location>
</feature>
<sequence length="1155" mass="126786">MLRRRVPVRNPSICAFCQHRLALRPARPQFQQRFLSTTNALRDDGNDSKQDGPANQSSQWGSSAIPGAGGGWGSSPTFASSKPATESSLLPHELAARRRLQEQMKAKEEAAKQPVETKAPRMVFNPPRQLRNRQFIEAERAEMETNRFLGKIPPPPPGKPARPEPKTPDKPPSDVPKKDWTAPLGIQLGPRASRPTRIRRQFDSDKELPDTQRFTARTGSGPLAINRPLPKDLHQPDSPGAGPGSTVQDSETRETPPRPLIREVSFRSRNAKEEESDTALDNDNAFYSRDSWKTSMAMSTGKPKIDPAIDDELITSHRHFDGLFEESAEKSKDEPKEPEIPSTWGSLARKQATDKSSKEDFWAKMETFSRPAQPSQPFSQPAAKPSGNSFEKAVDNAFYKSSDSSPPQGQKQNNDGWPAYENDTMRNPDFDRRSPRSTSEPTTRQSPGDVTNGSGDGRRKARGKSERDAEPVFEERQQAPRWNDHGRGGGKQRGGRGGGGGRNTRWEDEMNDEDTHAAYEEQLAKQREKAERRARKEAERTGPIPIILPELISISNLASALKVEKELFLEQLAELGFEGVNLDSIMAGDTAGLVAQEYGYEPTIVSDSQDLKARPPPADPSILPPRPPVVTIMGHVDHGKTTLLDYLRKASVALQEHGGITQHIGAFSVNLTDGKNITFLDTPGHAAFLTMRQRGANVTDIVVLVVAADDSVKPQTIEAIKHARASKVPIIVAINKIDKEGARIDHVKADLATNGVEIEDYGGDVQVVCVSGKTGQGMTDLEENILALSEMLDMRAETDGPAEGWILESSLKPIGRAATVLVKRGTMRPGDYIAAGTTWAKIRHLRNEAGDDITEAPPGTPVEILGWRDLPSAGDEVIQAPDEGRAKAAVEYRDGLRSREKDAKAHEQIVEQRRLLQEQRALEEDSENDRREYGTWGTMETPPVEGGAKNVNFVVKGDVHGSVEAVCASILEIGSNEVRPRILRSAPGHIVESDVEHAAASRSTLVNFNLPIAGHIKALAEANGVPILDHTVIYHLHDDVKDALSAHLSPDISTKVLGEAEVLQVFPINVKGRKFKNIAGCRIRNGAVAKANRFRVVRGGETMHDGELESLMHGKKSIMEAKKGGECGLGFEEFQEFEVGDVIQAYEEVQTKRTL</sequence>
<evidence type="ECO:0000256" key="1">
    <source>
        <dbReference type="ARBA" id="ARBA00004173"/>
    </source>
</evidence>
<accession>A0ABR1RUC1</accession>
<dbReference type="InterPro" id="IPR044145">
    <property type="entry name" value="IF2_II"/>
</dbReference>
<dbReference type="CDD" id="cd03702">
    <property type="entry name" value="IF2_mtIF2_II"/>
    <property type="match status" value="1"/>
</dbReference>
<dbReference type="NCBIfam" id="TIGR00231">
    <property type="entry name" value="small_GTP"/>
    <property type="match status" value="1"/>
</dbReference>
<dbReference type="SUPFAM" id="SSF52156">
    <property type="entry name" value="Initiation factor IF2/eIF5b, domain 3"/>
    <property type="match status" value="1"/>
</dbReference>
<keyword evidence="4" id="KW-0547">Nucleotide-binding</keyword>
<keyword evidence="8" id="KW-0342">GTP-binding</keyword>
<feature type="compositionally biased region" description="Polar residues" evidence="11">
    <location>
        <begin position="53"/>
        <end position="62"/>
    </location>
</feature>
<dbReference type="HAMAP" id="MF_00100_B">
    <property type="entry name" value="IF_2_B"/>
    <property type="match status" value="1"/>
</dbReference>
<feature type="region of interest" description="Disordered" evidence="11">
    <location>
        <begin position="145"/>
        <end position="308"/>
    </location>
</feature>
<dbReference type="SUPFAM" id="SSF50447">
    <property type="entry name" value="Translation proteins"/>
    <property type="match status" value="2"/>
</dbReference>
<keyword evidence="5" id="KW-0648">Protein biosynthesis</keyword>
<dbReference type="Pfam" id="PF11987">
    <property type="entry name" value="IF-2"/>
    <property type="match status" value="1"/>
</dbReference>
<comment type="similarity">
    <text evidence="2">Belongs to the TRAFAC class translation factor GTPase superfamily. Classic translation factor GTPase family. IF-2 subfamily.</text>
</comment>
<feature type="domain" description="Tr-type G" evidence="12">
    <location>
        <begin position="625"/>
        <end position="802"/>
    </location>
</feature>
<dbReference type="PANTHER" id="PTHR43381">
    <property type="entry name" value="TRANSLATION INITIATION FACTOR IF-2-RELATED"/>
    <property type="match status" value="1"/>
</dbReference>
<evidence type="ECO:0000256" key="2">
    <source>
        <dbReference type="ARBA" id="ARBA00007733"/>
    </source>
</evidence>
<feature type="compositionally biased region" description="Basic and acidic residues" evidence="11">
    <location>
        <begin position="250"/>
        <end position="273"/>
    </location>
</feature>
<evidence type="ECO:0000256" key="5">
    <source>
        <dbReference type="ARBA" id="ARBA00022917"/>
    </source>
</evidence>
<evidence type="ECO:0000259" key="12">
    <source>
        <dbReference type="PROSITE" id="PS51722"/>
    </source>
</evidence>
<dbReference type="Proteomes" id="UP001396898">
    <property type="component" value="Unassembled WGS sequence"/>
</dbReference>
<dbReference type="CDD" id="cd01887">
    <property type="entry name" value="IF2_eIF5B"/>
    <property type="match status" value="1"/>
</dbReference>
<feature type="compositionally biased region" description="Basic and acidic residues" evidence="11">
    <location>
        <begin position="200"/>
        <end position="210"/>
    </location>
</feature>
<evidence type="ECO:0000313" key="14">
    <source>
        <dbReference type="Proteomes" id="UP001396898"/>
    </source>
</evidence>
<dbReference type="Gene3D" id="3.40.50.10050">
    <property type="entry name" value="Translation initiation factor IF- 2, domain 3"/>
    <property type="match status" value="1"/>
</dbReference>
<proteinExistence type="inferred from homology"/>
<evidence type="ECO:0000256" key="8">
    <source>
        <dbReference type="ARBA" id="ARBA00023134"/>
    </source>
</evidence>
<evidence type="ECO:0000256" key="3">
    <source>
        <dbReference type="ARBA" id="ARBA00022540"/>
    </source>
</evidence>
<gene>
    <name evidence="13" type="ORF">PG991_007739</name>
</gene>
<name>A0ABR1RUC1_9PEZI</name>
<feature type="compositionally biased region" description="Basic and acidic residues" evidence="11">
    <location>
        <begin position="463"/>
        <end position="487"/>
    </location>
</feature>
<feature type="compositionally biased region" description="Basic and acidic residues" evidence="11">
    <location>
        <begin position="423"/>
        <end position="434"/>
    </location>
</feature>
<feature type="region of interest" description="Disordered" evidence="11">
    <location>
        <begin position="40"/>
        <end position="89"/>
    </location>
</feature>
<feature type="compositionally biased region" description="Basic and acidic residues" evidence="11">
    <location>
        <begin position="921"/>
        <end position="933"/>
    </location>
</feature>
<feature type="region of interest" description="Disordered" evidence="11">
    <location>
        <begin position="921"/>
        <end position="942"/>
    </location>
</feature>
<feature type="compositionally biased region" description="Polar residues" evidence="11">
    <location>
        <begin position="399"/>
        <end position="415"/>
    </location>
</feature>
<feature type="compositionally biased region" description="Basic and acidic residues" evidence="11">
    <location>
        <begin position="351"/>
        <end position="363"/>
    </location>
</feature>
<keyword evidence="14" id="KW-1185">Reference proteome</keyword>
<feature type="compositionally biased region" description="Polar residues" evidence="11">
    <location>
        <begin position="436"/>
        <end position="453"/>
    </location>
</feature>
<organism evidence="13 14">
    <name type="scientific">Apiospora marii</name>
    <dbReference type="NCBI Taxonomy" id="335849"/>
    <lineage>
        <taxon>Eukaryota</taxon>
        <taxon>Fungi</taxon>
        <taxon>Dikarya</taxon>
        <taxon>Ascomycota</taxon>
        <taxon>Pezizomycotina</taxon>
        <taxon>Sordariomycetes</taxon>
        <taxon>Xylariomycetidae</taxon>
        <taxon>Amphisphaeriales</taxon>
        <taxon>Apiosporaceae</taxon>
        <taxon>Apiospora</taxon>
    </lineage>
</organism>
<dbReference type="Gene3D" id="3.40.50.300">
    <property type="entry name" value="P-loop containing nucleotide triphosphate hydrolases"/>
    <property type="match status" value="1"/>
</dbReference>
<feature type="compositionally biased region" description="Basic and acidic residues" evidence="11">
    <location>
        <begin position="41"/>
        <end position="50"/>
    </location>
</feature>
<dbReference type="InterPro" id="IPR005225">
    <property type="entry name" value="Small_GTP-bd"/>
</dbReference>
<dbReference type="InterPro" id="IPR023115">
    <property type="entry name" value="TIF_IF2_dom3"/>
</dbReference>
<feature type="region of interest" description="Disordered" evidence="11">
    <location>
        <begin position="103"/>
        <end position="126"/>
    </location>
</feature>
<evidence type="ECO:0000256" key="10">
    <source>
        <dbReference type="ARBA" id="ARBA00044200"/>
    </source>
</evidence>
<evidence type="ECO:0000256" key="4">
    <source>
        <dbReference type="ARBA" id="ARBA00022741"/>
    </source>
</evidence>
<dbReference type="InterPro" id="IPR009000">
    <property type="entry name" value="Transl_B-barrel_sf"/>
</dbReference>
<dbReference type="InterPro" id="IPR036925">
    <property type="entry name" value="TIF_IF2_dom3_sf"/>
</dbReference>
<dbReference type="InterPro" id="IPR053905">
    <property type="entry name" value="EF-G-like_DII"/>
</dbReference>
<dbReference type="PANTHER" id="PTHR43381:SF20">
    <property type="entry name" value="TRANSLATION INITIATION FACTOR IF-2, MITOCHONDRIAL"/>
    <property type="match status" value="1"/>
</dbReference>
<dbReference type="InterPro" id="IPR000795">
    <property type="entry name" value="T_Tr_GTP-bd_dom"/>
</dbReference>
<keyword evidence="7" id="KW-0496">Mitochondrion</keyword>
<evidence type="ECO:0000256" key="7">
    <source>
        <dbReference type="ARBA" id="ARBA00023128"/>
    </source>
</evidence>
<dbReference type="GO" id="GO:0003743">
    <property type="term" value="F:translation initiation factor activity"/>
    <property type="evidence" value="ECO:0007669"/>
    <property type="project" value="UniProtKB-KW"/>
</dbReference>
<dbReference type="PROSITE" id="PS51722">
    <property type="entry name" value="G_TR_2"/>
    <property type="match status" value="1"/>
</dbReference>
<keyword evidence="3 13" id="KW-0396">Initiation factor</keyword>
<evidence type="ECO:0000256" key="6">
    <source>
        <dbReference type="ARBA" id="ARBA00022946"/>
    </source>
</evidence>
<feature type="compositionally biased region" description="Basic and acidic residues" evidence="11">
    <location>
        <begin position="320"/>
        <end position="339"/>
    </location>
</feature>
<feature type="compositionally biased region" description="Polar residues" evidence="11">
    <location>
        <begin position="74"/>
        <end position="88"/>
    </location>
</feature>
<dbReference type="EMBL" id="JAQQWI010000010">
    <property type="protein sequence ID" value="KAK8018549.1"/>
    <property type="molecule type" value="Genomic_DNA"/>
</dbReference>
<dbReference type="Gene3D" id="2.40.30.10">
    <property type="entry name" value="Translation factors"/>
    <property type="match status" value="2"/>
</dbReference>
<dbReference type="SUPFAM" id="SSF52540">
    <property type="entry name" value="P-loop containing nucleoside triphosphate hydrolases"/>
    <property type="match status" value="1"/>
</dbReference>
<evidence type="ECO:0000313" key="13">
    <source>
        <dbReference type="EMBL" id="KAK8018549.1"/>
    </source>
</evidence>
<evidence type="ECO:0000256" key="9">
    <source>
        <dbReference type="ARBA" id="ARBA00025162"/>
    </source>
</evidence>
<dbReference type="NCBIfam" id="TIGR00487">
    <property type="entry name" value="IF-2"/>
    <property type="match status" value="1"/>
</dbReference>